<dbReference type="Pfam" id="PF00440">
    <property type="entry name" value="TetR_N"/>
    <property type="match status" value="1"/>
</dbReference>
<gene>
    <name evidence="4" type="ORF">B0I32_106177</name>
</gene>
<dbReference type="SUPFAM" id="SSF48498">
    <property type="entry name" value="Tetracyclin repressor-like, C-terminal domain"/>
    <property type="match status" value="1"/>
</dbReference>
<evidence type="ECO:0000256" key="2">
    <source>
        <dbReference type="PROSITE-ProRule" id="PRU00335"/>
    </source>
</evidence>
<dbReference type="InterPro" id="IPR001647">
    <property type="entry name" value="HTH_TetR"/>
</dbReference>
<evidence type="ECO:0000313" key="4">
    <source>
        <dbReference type="EMBL" id="PRX66041.1"/>
    </source>
</evidence>
<dbReference type="PANTHER" id="PTHR30055">
    <property type="entry name" value="HTH-TYPE TRANSCRIPTIONAL REGULATOR RUTR"/>
    <property type="match status" value="1"/>
</dbReference>
<name>A0A2T0N266_9ACTN</name>
<reference evidence="4 5" key="1">
    <citation type="submission" date="2018-03" db="EMBL/GenBank/DDBJ databases">
        <title>Genomic Encyclopedia of Type Strains, Phase III (KMG-III): the genomes of soil and plant-associated and newly described type strains.</title>
        <authorList>
            <person name="Whitman W."/>
        </authorList>
    </citation>
    <scope>NUCLEOTIDE SEQUENCE [LARGE SCALE GENOMIC DNA]</scope>
    <source>
        <strain evidence="4 5">CGMCC 4.7104</strain>
    </source>
</reference>
<dbReference type="GO" id="GO:0000976">
    <property type="term" value="F:transcription cis-regulatory region binding"/>
    <property type="evidence" value="ECO:0007669"/>
    <property type="project" value="TreeGrafter"/>
</dbReference>
<protein>
    <submittedName>
        <fullName evidence="4">TetR family transcriptional regulator</fullName>
    </submittedName>
</protein>
<feature type="domain" description="HTH tetR-type" evidence="3">
    <location>
        <begin position="6"/>
        <end position="66"/>
    </location>
</feature>
<organism evidence="4 5">
    <name type="scientific">Nonomuraea fuscirosea</name>
    <dbReference type="NCBI Taxonomy" id="1291556"/>
    <lineage>
        <taxon>Bacteria</taxon>
        <taxon>Bacillati</taxon>
        <taxon>Actinomycetota</taxon>
        <taxon>Actinomycetes</taxon>
        <taxon>Streptosporangiales</taxon>
        <taxon>Streptosporangiaceae</taxon>
        <taxon>Nonomuraea</taxon>
    </lineage>
</organism>
<evidence type="ECO:0000259" key="3">
    <source>
        <dbReference type="PROSITE" id="PS50977"/>
    </source>
</evidence>
<keyword evidence="5" id="KW-1185">Reference proteome</keyword>
<evidence type="ECO:0000313" key="5">
    <source>
        <dbReference type="Proteomes" id="UP000238312"/>
    </source>
</evidence>
<dbReference type="RefSeq" id="WP_106239557.1">
    <property type="nucleotide sequence ID" value="NZ_PVNG01000006.1"/>
</dbReference>
<dbReference type="Proteomes" id="UP000238312">
    <property type="component" value="Unassembled WGS sequence"/>
</dbReference>
<dbReference type="AlphaFoldDB" id="A0A2T0N266"/>
<dbReference type="OrthoDB" id="3784817at2"/>
<dbReference type="InterPro" id="IPR009057">
    <property type="entry name" value="Homeodomain-like_sf"/>
</dbReference>
<dbReference type="SUPFAM" id="SSF46689">
    <property type="entry name" value="Homeodomain-like"/>
    <property type="match status" value="1"/>
</dbReference>
<dbReference type="InterPro" id="IPR050109">
    <property type="entry name" value="HTH-type_TetR-like_transc_reg"/>
</dbReference>
<evidence type="ECO:0000256" key="1">
    <source>
        <dbReference type="ARBA" id="ARBA00023125"/>
    </source>
</evidence>
<keyword evidence="1 2" id="KW-0238">DNA-binding</keyword>
<comment type="caution">
    <text evidence="4">The sequence shown here is derived from an EMBL/GenBank/DDBJ whole genome shotgun (WGS) entry which is preliminary data.</text>
</comment>
<sequence length="245" mass="25754">MDDAKTRTRRQILEAAAGILEREGAQAVSTRSVAAAAGIRAASLYQLFGDKDALLAALAVHGFDLYLAEKHELAPTGDPVADLRRGWDLHVGFGLRHPAFYVLMFGTDRPGRRPPAAQEAHDLLLRFLSRVAAAGRLRVPALTAAGLLHSGVTGVTLSLIGAPAADRDPEISARMRDTLIGSLTTGPPPVTDSSLAARALALDAALHAAEEAAEEAAEGACEGAALPLRPAETALLRDWLNQLAR</sequence>
<feature type="DNA-binding region" description="H-T-H motif" evidence="2">
    <location>
        <begin position="29"/>
        <end position="48"/>
    </location>
</feature>
<dbReference type="PRINTS" id="PR00455">
    <property type="entry name" value="HTHTETR"/>
</dbReference>
<dbReference type="InterPro" id="IPR036271">
    <property type="entry name" value="Tet_transcr_reg_TetR-rel_C_sf"/>
</dbReference>
<accession>A0A2T0N266</accession>
<dbReference type="Gene3D" id="1.10.357.10">
    <property type="entry name" value="Tetracycline Repressor, domain 2"/>
    <property type="match status" value="1"/>
</dbReference>
<proteinExistence type="predicted"/>
<dbReference type="EMBL" id="PVNG01000006">
    <property type="protein sequence ID" value="PRX66041.1"/>
    <property type="molecule type" value="Genomic_DNA"/>
</dbReference>
<dbReference type="PANTHER" id="PTHR30055:SF209">
    <property type="entry name" value="POSSIBLE TRANSCRIPTIONAL REGULATORY PROTEIN (PROBABLY TETR-FAMILY)"/>
    <property type="match status" value="1"/>
</dbReference>
<dbReference type="GO" id="GO:0003700">
    <property type="term" value="F:DNA-binding transcription factor activity"/>
    <property type="evidence" value="ECO:0007669"/>
    <property type="project" value="TreeGrafter"/>
</dbReference>
<dbReference type="PROSITE" id="PS50977">
    <property type="entry name" value="HTH_TETR_2"/>
    <property type="match status" value="1"/>
</dbReference>